<gene>
    <name evidence="2" type="ORF">PRZ48_009051</name>
</gene>
<proteinExistence type="predicted"/>
<dbReference type="Proteomes" id="UP001305779">
    <property type="component" value="Unassembled WGS sequence"/>
</dbReference>
<evidence type="ECO:0008006" key="4">
    <source>
        <dbReference type="Google" id="ProtNLM"/>
    </source>
</evidence>
<feature type="compositionally biased region" description="Basic residues" evidence="1">
    <location>
        <begin position="1"/>
        <end position="15"/>
    </location>
</feature>
<keyword evidence="3" id="KW-1185">Reference proteome</keyword>
<comment type="caution">
    <text evidence="2">The sequence shown here is derived from an EMBL/GenBank/DDBJ whole genome shotgun (WGS) entry which is preliminary data.</text>
</comment>
<sequence>MPLRRSRSKRHNKKPKSTDTMMQKEKVDKAPEAASAATSSTLEANQVEVVGPAVAKTYQIIEEEFGVAGPAVANTYELAENILINLLARDLFRLQRVSKGFQSTIKRSENLKKKMWLLPVGEVATAEGDWDSPMNLPDTAFVPVLPVKLETGKSAQQDTADYMPMTATFTGSHLHRGLTDLSTLFGTILLHFSDKRDMSGTWQHMQLTQPPRSKLWLRADKAYHNFKVVENGSGITLGDVWRSYKELKEQIEKVGHWQEDEEILGYVVSKHAISTCAGPMGGLHMLGYEGNAPVYVDDQGCGWRKAFEE</sequence>
<accession>A0ABR0EH97</accession>
<organism evidence="2 3">
    <name type="scientific">Zasmidium cellare</name>
    <name type="common">Wine cellar mold</name>
    <name type="synonym">Racodium cellare</name>
    <dbReference type="NCBI Taxonomy" id="395010"/>
    <lineage>
        <taxon>Eukaryota</taxon>
        <taxon>Fungi</taxon>
        <taxon>Dikarya</taxon>
        <taxon>Ascomycota</taxon>
        <taxon>Pezizomycotina</taxon>
        <taxon>Dothideomycetes</taxon>
        <taxon>Dothideomycetidae</taxon>
        <taxon>Mycosphaerellales</taxon>
        <taxon>Mycosphaerellaceae</taxon>
        <taxon>Zasmidium</taxon>
    </lineage>
</organism>
<feature type="compositionally biased region" description="Basic and acidic residues" evidence="1">
    <location>
        <begin position="22"/>
        <end position="31"/>
    </location>
</feature>
<reference evidence="2 3" key="1">
    <citation type="journal article" date="2023" name="G3 (Bethesda)">
        <title>A chromosome-level genome assembly of Zasmidium syzygii isolated from banana leaves.</title>
        <authorList>
            <person name="van Westerhoven A.C."/>
            <person name="Mehrabi R."/>
            <person name="Talebi R."/>
            <person name="Steentjes M.B.F."/>
            <person name="Corcolon B."/>
            <person name="Chong P.A."/>
            <person name="Kema G.H.J."/>
            <person name="Seidl M.F."/>
        </authorList>
    </citation>
    <scope>NUCLEOTIDE SEQUENCE [LARGE SCALE GENOMIC DNA]</scope>
    <source>
        <strain evidence="2 3">P124</strain>
    </source>
</reference>
<feature type="region of interest" description="Disordered" evidence="1">
    <location>
        <begin position="1"/>
        <end position="40"/>
    </location>
</feature>
<evidence type="ECO:0000313" key="3">
    <source>
        <dbReference type="Proteomes" id="UP001305779"/>
    </source>
</evidence>
<evidence type="ECO:0000313" key="2">
    <source>
        <dbReference type="EMBL" id="KAK4500859.1"/>
    </source>
</evidence>
<dbReference type="EMBL" id="JAXOVC010000006">
    <property type="protein sequence ID" value="KAK4500859.1"/>
    <property type="molecule type" value="Genomic_DNA"/>
</dbReference>
<protein>
    <recommendedName>
        <fullName evidence="4">F-box domain-containing protein</fullName>
    </recommendedName>
</protein>
<evidence type="ECO:0000256" key="1">
    <source>
        <dbReference type="SAM" id="MobiDB-lite"/>
    </source>
</evidence>
<name>A0ABR0EH97_ZASCE</name>